<dbReference type="Proteomes" id="UP001596549">
    <property type="component" value="Unassembled WGS sequence"/>
</dbReference>
<dbReference type="SUPFAM" id="SSF48371">
    <property type="entry name" value="ARM repeat"/>
    <property type="match status" value="1"/>
</dbReference>
<dbReference type="Gene3D" id="1.20.1660.10">
    <property type="entry name" value="Hypothetical protein (EF3068)"/>
    <property type="match status" value="1"/>
</dbReference>
<reference evidence="2" key="1">
    <citation type="journal article" date="2019" name="Int. J. Syst. Evol. Microbiol.">
        <title>The Global Catalogue of Microorganisms (GCM) 10K type strain sequencing project: providing services to taxonomists for standard genome sequencing and annotation.</title>
        <authorList>
            <consortium name="The Broad Institute Genomics Platform"/>
            <consortium name="The Broad Institute Genome Sequencing Center for Infectious Disease"/>
            <person name="Wu L."/>
            <person name="Ma J."/>
        </authorList>
    </citation>
    <scope>NUCLEOTIDE SEQUENCE [LARGE SCALE GENOMIC DNA]</scope>
    <source>
        <strain evidence="2">NBRC 106396</strain>
    </source>
</reference>
<dbReference type="Pfam" id="PF08713">
    <property type="entry name" value="DNA_alkylation"/>
    <property type="match status" value="1"/>
</dbReference>
<dbReference type="Gene3D" id="1.25.40.290">
    <property type="entry name" value="ARM repeat domains"/>
    <property type="match status" value="1"/>
</dbReference>
<dbReference type="EMBL" id="JBHTCP010000002">
    <property type="protein sequence ID" value="MFC7370280.1"/>
    <property type="molecule type" value="Genomic_DNA"/>
</dbReference>
<dbReference type="PANTHER" id="PTHR34070">
    <property type="entry name" value="ARMADILLO-TYPE FOLD"/>
    <property type="match status" value="1"/>
</dbReference>
<protein>
    <submittedName>
        <fullName evidence="1">DNA alkylation repair protein</fullName>
    </submittedName>
</protein>
<proteinExistence type="predicted"/>
<dbReference type="InterPro" id="IPR014825">
    <property type="entry name" value="DNA_alkylation"/>
</dbReference>
<gene>
    <name evidence="1" type="ORF">ACFQPF_01130</name>
</gene>
<keyword evidence="2" id="KW-1185">Reference proteome</keyword>
<evidence type="ECO:0000313" key="1">
    <source>
        <dbReference type="EMBL" id="MFC7370280.1"/>
    </source>
</evidence>
<comment type="caution">
    <text evidence="1">The sequence shown here is derived from an EMBL/GenBank/DDBJ whole genome shotgun (WGS) entry which is preliminary data.</text>
</comment>
<name>A0ABW2NL22_9BACL</name>
<dbReference type="RefSeq" id="WP_379745245.1">
    <property type="nucleotide sequence ID" value="NZ_JBHTCP010000002.1"/>
</dbReference>
<dbReference type="InterPro" id="IPR016024">
    <property type="entry name" value="ARM-type_fold"/>
</dbReference>
<dbReference type="CDD" id="cd07064">
    <property type="entry name" value="AlkD_like_1"/>
    <property type="match status" value="1"/>
</dbReference>
<dbReference type="PANTHER" id="PTHR34070:SF1">
    <property type="entry name" value="DNA ALKYLATION REPAIR PROTEIN"/>
    <property type="match status" value="1"/>
</dbReference>
<accession>A0ABW2NL22</accession>
<sequence length="228" mass="27083">MLDYTKKLRDEFYKHKDEENAAPMEAYMRNQFPFVGMKSPVRKDVFKQFVKKHGYPEKEQLQEAVKELWRMPERELHYAALGLVDGFLKKLEEKDYELLEYMIVNKSWWDTIDHIAANHAGKLFRLYPHLLETVGMNWRQSDNFWLRRTMILYQLKYKGDTNVELLKDIVEENLGSKEFFINKAIGWALREYAKSDPEWVLNVTTQLALSPLSKREALKNVSSKTIKA</sequence>
<organism evidence="1 2">
    <name type="scientific">Fictibacillus iocasae</name>
    <dbReference type="NCBI Taxonomy" id="2715437"/>
    <lineage>
        <taxon>Bacteria</taxon>
        <taxon>Bacillati</taxon>
        <taxon>Bacillota</taxon>
        <taxon>Bacilli</taxon>
        <taxon>Bacillales</taxon>
        <taxon>Fictibacillaceae</taxon>
        <taxon>Fictibacillus</taxon>
    </lineage>
</organism>
<evidence type="ECO:0000313" key="2">
    <source>
        <dbReference type="Proteomes" id="UP001596549"/>
    </source>
</evidence>